<reference evidence="3" key="2">
    <citation type="journal article" date="2017" name="Nat. Plants">
        <title>The Aegilops tauschii genome reveals multiple impacts of transposons.</title>
        <authorList>
            <person name="Zhao G."/>
            <person name="Zou C."/>
            <person name="Li K."/>
            <person name="Wang K."/>
            <person name="Li T."/>
            <person name="Gao L."/>
            <person name="Zhang X."/>
            <person name="Wang H."/>
            <person name="Yang Z."/>
            <person name="Liu X."/>
            <person name="Jiang W."/>
            <person name="Mao L."/>
            <person name="Kong X."/>
            <person name="Jiao Y."/>
            <person name="Jia J."/>
        </authorList>
    </citation>
    <scope>NUCLEOTIDE SEQUENCE [LARGE SCALE GENOMIC DNA]</scope>
    <source>
        <strain evidence="3">cv. AL8/78</strain>
    </source>
</reference>
<feature type="region of interest" description="Disordered" evidence="1">
    <location>
        <begin position="1"/>
        <end position="42"/>
    </location>
</feature>
<evidence type="ECO:0000313" key="3">
    <source>
        <dbReference type="Proteomes" id="UP000015105"/>
    </source>
</evidence>
<reference evidence="3" key="1">
    <citation type="journal article" date="2014" name="Science">
        <title>Ancient hybridizations among the ancestral genomes of bread wheat.</title>
        <authorList>
            <consortium name="International Wheat Genome Sequencing Consortium,"/>
            <person name="Marcussen T."/>
            <person name="Sandve S.R."/>
            <person name="Heier L."/>
            <person name="Spannagl M."/>
            <person name="Pfeifer M."/>
            <person name="Jakobsen K.S."/>
            <person name="Wulff B.B."/>
            <person name="Steuernagel B."/>
            <person name="Mayer K.F."/>
            <person name="Olsen O.A."/>
        </authorList>
    </citation>
    <scope>NUCLEOTIDE SEQUENCE [LARGE SCALE GENOMIC DNA]</scope>
    <source>
        <strain evidence="3">cv. AL8/78</strain>
    </source>
</reference>
<reference evidence="2" key="3">
    <citation type="journal article" date="2017" name="Nature">
        <title>Genome sequence of the progenitor of the wheat D genome Aegilops tauschii.</title>
        <authorList>
            <person name="Luo M.C."/>
            <person name="Gu Y.Q."/>
            <person name="Puiu D."/>
            <person name="Wang H."/>
            <person name="Twardziok S.O."/>
            <person name="Deal K.R."/>
            <person name="Huo N."/>
            <person name="Zhu T."/>
            <person name="Wang L."/>
            <person name="Wang Y."/>
            <person name="McGuire P.E."/>
            <person name="Liu S."/>
            <person name="Long H."/>
            <person name="Ramasamy R.K."/>
            <person name="Rodriguez J.C."/>
            <person name="Van S.L."/>
            <person name="Yuan L."/>
            <person name="Wang Z."/>
            <person name="Xia Z."/>
            <person name="Xiao L."/>
            <person name="Anderson O.D."/>
            <person name="Ouyang S."/>
            <person name="Liang Y."/>
            <person name="Zimin A.V."/>
            <person name="Pertea G."/>
            <person name="Qi P."/>
            <person name="Bennetzen J.L."/>
            <person name="Dai X."/>
            <person name="Dawson M.W."/>
            <person name="Muller H.G."/>
            <person name="Kugler K."/>
            <person name="Rivarola-Duarte L."/>
            <person name="Spannagl M."/>
            <person name="Mayer K.F.X."/>
            <person name="Lu F.H."/>
            <person name="Bevan M.W."/>
            <person name="Leroy P."/>
            <person name="Li P."/>
            <person name="You F.M."/>
            <person name="Sun Q."/>
            <person name="Liu Z."/>
            <person name="Lyons E."/>
            <person name="Wicker T."/>
            <person name="Salzberg S.L."/>
            <person name="Devos K.M."/>
            <person name="Dvorak J."/>
        </authorList>
    </citation>
    <scope>NUCLEOTIDE SEQUENCE [LARGE SCALE GENOMIC DNA]</scope>
    <source>
        <strain evidence="2">cv. AL8/78</strain>
    </source>
</reference>
<proteinExistence type="predicted"/>
<dbReference type="AlphaFoldDB" id="A0A452YT99"/>
<dbReference type="Gramene" id="AET1Gv20527700.16">
    <property type="protein sequence ID" value="AET1Gv20527700.16"/>
    <property type="gene ID" value="AET1Gv20527700"/>
</dbReference>
<reference evidence="2" key="4">
    <citation type="submission" date="2019-03" db="UniProtKB">
        <authorList>
            <consortium name="EnsemblPlants"/>
        </authorList>
    </citation>
    <scope>IDENTIFICATION</scope>
</reference>
<keyword evidence="3" id="KW-1185">Reference proteome</keyword>
<dbReference type="EnsemblPlants" id="AET1Gv20527700.16">
    <property type="protein sequence ID" value="AET1Gv20527700.16"/>
    <property type="gene ID" value="AET1Gv20527700"/>
</dbReference>
<accession>A0A452YT99</accession>
<reference evidence="2" key="5">
    <citation type="journal article" date="2021" name="G3 (Bethesda)">
        <title>Aegilops tauschii genome assembly Aet v5.0 features greater sequence contiguity and improved annotation.</title>
        <authorList>
            <person name="Wang L."/>
            <person name="Zhu T."/>
            <person name="Rodriguez J.C."/>
            <person name="Deal K.R."/>
            <person name="Dubcovsky J."/>
            <person name="McGuire P.E."/>
            <person name="Lux T."/>
            <person name="Spannagl M."/>
            <person name="Mayer K.F.X."/>
            <person name="Baldrich P."/>
            <person name="Meyers B.C."/>
            <person name="Huo N."/>
            <person name="Gu Y.Q."/>
            <person name="Zhou H."/>
            <person name="Devos K.M."/>
            <person name="Bennetzen J.L."/>
            <person name="Unver T."/>
            <person name="Budak H."/>
            <person name="Gulick P.J."/>
            <person name="Galiba G."/>
            <person name="Kalapos B."/>
            <person name="Nelson D.R."/>
            <person name="Li P."/>
            <person name="You F.M."/>
            <person name="Luo M.C."/>
            <person name="Dvorak J."/>
        </authorList>
    </citation>
    <scope>NUCLEOTIDE SEQUENCE [LARGE SCALE GENOMIC DNA]</scope>
    <source>
        <strain evidence="2">cv. AL8/78</strain>
    </source>
</reference>
<protein>
    <submittedName>
        <fullName evidence="2">Uncharacterized protein</fullName>
    </submittedName>
</protein>
<sequence length="265" mass="28882">PPSSSRSHQQHLPPWATRVAKPKTPPRRSLAAAGGCKAGKAPSSGRWRRGCPFQCLSPGRGSSGGGCTTLARAGWWIWRRQAAPAVCAVPPRWRARGGGVESGRRQGIVPRSERAGSGPGGPVVAVGVFCSRPALVVEVGGGGWCSSLRRVLRDACVSLQHVRHGLVLSAQTWCGCANRTAPAFSWWRRLHWELMGWVAQIQMKILQRPCRCRRQRRLWASLPRLRVKTLDRALPDRMTVLVLHHFLLGDVICGVLVEGCHDAAG</sequence>
<name>A0A452YT99_AEGTS</name>
<evidence type="ECO:0000256" key="1">
    <source>
        <dbReference type="SAM" id="MobiDB-lite"/>
    </source>
</evidence>
<dbReference type="Proteomes" id="UP000015105">
    <property type="component" value="Chromosome 1D"/>
</dbReference>
<feature type="compositionally biased region" description="Low complexity" evidence="1">
    <location>
        <begin position="31"/>
        <end position="41"/>
    </location>
</feature>
<evidence type="ECO:0000313" key="2">
    <source>
        <dbReference type="EnsemblPlants" id="AET1Gv20527700.16"/>
    </source>
</evidence>
<organism evidence="2 3">
    <name type="scientific">Aegilops tauschii subsp. strangulata</name>
    <name type="common">Goatgrass</name>
    <dbReference type="NCBI Taxonomy" id="200361"/>
    <lineage>
        <taxon>Eukaryota</taxon>
        <taxon>Viridiplantae</taxon>
        <taxon>Streptophyta</taxon>
        <taxon>Embryophyta</taxon>
        <taxon>Tracheophyta</taxon>
        <taxon>Spermatophyta</taxon>
        <taxon>Magnoliopsida</taxon>
        <taxon>Liliopsida</taxon>
        <taxon>Poales</taxon>
        <taxon>Poaceae</taxon>
        <taxon>BOP clade</taxon>
        <taxon>Pooideae</taxon>
        <taxon>Triticodae</taxon>
        <taxon>Triticeae</taxon>
        <taxon>Triticinae</taxon>
        <taxon>Aegilops</taxon>
    </lineage>
</organism>